<feature type="transmembrane region" description="Helical" evidence="6">
    <location>
        <begin position="632"/>
        <end position="653"/>
    </location>
</feature>
<dbReference type="GO" id="GO:0032580">
    <property type="term" value="C:Golgi cisterna membrane"/>
    <property type="evidence" value="ECO:0007669"/>
    <property type="project" value="UniProtKB-SubCell"/>
</dbReference>
<dbReference type="InterPro" id="IPR055270">
    <property type="entry name" value="Glyco_tran_10_C"/>
</dbReference>
<feature type="transmembrane region" description="Helical" evidence="6">
    <location>
        <begin position="551"/>
        <end position="570"/>
    </location>
</feature>
<dbReference type="Pfam" id="PF00852">
    <property type="entry name" value="Glyco_transf_10"/>
    <property type="match status" value="2"/>
</dbReference>
<evidence type="ECO:0000259" key="7">
    <source>
        <dbReference type="Pfam" id="PF00852"/>
    </source>
</evidence>
<keyword evidence="9" id="KW-1185">Reference proteome</keyword>
<dbReference type="EC" id="2.4.1.-" evidence="6"/>
<organism evidence="8">
    <name type="scientific">Oppiella nova</name>
    <dbReference type="NCBI Taxonomy" id="334625"/>
    <lineage>
        <taxon>Eukaryota</taxon>
        <taxon>Metazoa</taxon>
        <taxon>Ecdysozoa</taxon>
        <taxon>Arthropoda</taxon>
        <taxon>Chelicerata</taxon>
        <taxon>Arachnida</taxon>
        <taxon>Acari</taxon>
        <taxon>Acariformes</taxon>
        <taxon>Sarcoptiformes</taxon>
        <taxon>Oribatida</taxon>
        <taxon>Brachypylina</taxon>
        <taxon>Oppioidea</taxon>
        <taxon>Oppiidae</taxon>
        <taxon>Oppiella</taxon>
    </lineage>
</organism>
<dbReference type="EMBL" id="CAJPVJ010001147">
    <property type="protein sequence ID" value="CAG2164144.1"/>
    <property type="molecule type" value="Genomic_DNA"/>
</dbReference>
<feature type="transmembrane region" description="Helical" evidence="6">
    <location>
        <begin position="770"/>
        <end position="789"/>
    </location>
</feature>
<evidence type="ECO:0000256" key="1">
    <source>
        <dbReference type="ARBA" id="ARBA00004141"/>
    </source>
</evidence>
<comment type="similarity">
    <text evidence="2">Belongs to the SLC13A/DASS transporter (TC 2.A.47) family. NADC subfamily.</text>
</comment>
<evidence type="ECO:0000256" key="5">
    <source>
        <dbReference type="ARBA" id="ARBA00023136"/>
    </source>
</evidence>
<feature type="transmembrane region" description="Helical" evidence="6">
    <location>
        <begin position="728"/>
        <end position="749"/>
    </location>
</feature>
<evidence type="ECO:0000256" key="3">
    <source>
        <dbReference type="ARBA" id="ARBA00022692"/>
    </source>
</evidence>
<dbReference type="Gene3D" id="3.40.50.11660">
    <property type="entry name" value="Glycosyl transferase family 10, C-terminal domain"/>
    <property type="match status" value="2"/>
</dbReference>
<dbReference type="SUPFAM" id="SSF53756">
    <property type="entry name" value="UDP-Glycosyltransferase/glycogen phosphorylase"/>
    <property type="match status" value="2"/>
</dbReference>
<keyword evidence="3 6" id="KW-0812">Transmembrane</keyword>
<evidence type="ECO:0000256" key="6">
    <source>
        <dbReference type="RuleBase" id="RU003832"/>
    </source>
</evidence>
<feature type="transmembrane region" description="Helical" evidence="6">
    <location>
        <begin position="809"/>
        <end position="832"/>
    </location>
</feature>
<feature type="domain" description="Fucosyltransferase C-terminal" evidence="7">
    <location>
        <begin position="382"/>
        <end position="463"/>
    </location>
</feature>
<feature type="non-terminal residue" evidence="8">
    <location>
        <position position="1"/>
    </location>
</feature>
<gene>
    <name evidence="8" type="ORF">ONB1V03_LOCUS3704</name>
</gene>
<keyword evidence="6" id="KW-0328">Glycosyltransferase</keyword>
<evidence type="ECO:0000256" key="4">
    <source>
        <dbReference type="ARBA" id="ARBA00022989"/>
    </source>
</evidence>
<dbReference type="PANTHER" id="PTHR10283">
    <property type="entry name" value="SOLUTE CARRIER FAMILY 13 MEMBER"/>
    <property type="match status" value="1"/>
</dbReference>
<dbReference type="Pfam" id="PF00939">
    <property type="entry name" value="Na_sulph_symp"/>
    <property type="match status" value="1"/>
</dbReference>
<dbReference type="GO" id="GO:0015137">
    <property type="term" value="F:citrate transmembrane transporter activity"/>
    <property type="evidence" value="ECO:0007669"/>
    <property type="project" value="TreeGrafter"/>
</dbReference>
<evidence type="ECO:0000313" key="8">
    <source>
        <dbReference type="EMBL" id="CAD7642648.1"/>
    </source>
</evidence>
<feature type="transmembrane region" description="Helical" evidence="6">
    <location>
        <begin position="674"/>
        <end position="696"/>
    </location>
</feature>
<keyword evidence="6" id="KW-0333">Golgi apparatus</keyword>
<dbReference type="InterPro" id="IPR038577">
    <property type="entry name" value="GT10-like_C_sf"/>
</dbReference>
<keyword evidence="4 6" id="KW-1133">Transmembrane helix</keyword>
<reference evidence="8" key="1">
    <citation type="submission" date="2020-11" db="EMBL/GenBank/DDBJ databases">
        <authorList>
            <person name="Tran Van P."/>
        </authorList>
    </citation>
    <scope>NUCLEOTIDE SEQUENCE</scope>
</reference>
<evidence type="ECO:0000313" key="9">
    <source>
        <dbReference type="Proteomes" id="UP000728032"/>
    </source>
</evidence>
<dbReference type="UniPathway" id="UPA00378"/>
<dbReference type="GO" id="GO:0005886">
    <property type="term" value="C:plasma membrane"/>
    <property type="evidence" value="ECO:0007669"/>
    <property type="project" value="TreeGrafter"/>
</dbReference>
<evidence type="ECO:0000256" key="2">
    <source>
        <dbReference type="ARBA" id="ARBA00006772"/>
    </source>
</evidence>
<keyword evidence="6" id="KW-0808">Transferase</keyword>
<comment type="subcellular location">
    <subcellularLocation>
        <location evidence="6">Golgi apparatus</location>
        <location evidence="6">Golgi stack membrane</location>
        <topology evidence="6">Single-pass type II membrane protein</topology>
    </subcellularLocation>
    <subcellularLocation>
        <location evidence="1">Membrane</location>
        <topology evidence="1">Multi-pass membrane protein</topology>
    </subcellularLocation>
</comment>
<comment type="caution">
    <text evidence="6">Lacks conserved residue(s) required for the propagation of feature annotation.</text>
</comment>
<dbReference type="GO" id="GO:0015141">
    <property type="term" value="F:succinate transmembrane transporter activity"/>
    <property type="evidence" value="ECO:0007669"/>
    <property type="project" value="TreeGrafter"/>
</dbReference>
<comment type="similarity">
    <text evidence="6">Belongs to the glycosyltransferase 10 family.</text>
</comment>
<dbReference type="OrthoDB" id="6493944at2759"/>
<dbReference type="InterPro" id="IPR001898">
    <property type="entry name" value="SLC13A/DASS"/>
</dbReference>
<dbReference type="EMBL" id="OC915972">
    <property type="protein sequence ID" value="CAD7642648.1"/>
    <property type="molecule type" value="Genomic_DNA"/>
</dbReference>
<proteinExistence type="inferred from homology"/>
<keyword evidence="5 6" id="KW-0472">Membrane</keyword>
<dbReference type="GO" id="GO:0016757">
    <property type="term" value="F:glycosyltransferase activity"/>
    <property type="evidence" value="ECO:0007669"/>
    <property type="project" value="UniProtKB-UniRule"/>
</dbReference>
<sequence length="877" mass="98407">ITGTQVKRFSLYDNCVANNLSVDGITQDLDYEIDNLTCLNLNCAPHYLPYRIYLKNEVNPILTICEVRLVKVLYPEGCQVTVRLGKVITGYQPVIGMYFAESQIISKSTFAECEEIDGLKQTSGLQMLAFGDYINQTCLSSEINPDTVPYLIGDRKVFCLGDQTTKYNKSLTYPHSFATTVHKTEDLDYCMCLFNGSSALKSISLNVEYMKLLSCDSDFVEVPDILNYTAVTADGAHTLSISVQIIYQNRITMFGLNVLLYMGRVIGGREFNNQYLISVSIFTPTERIKCLTEPHLDSIDGSTKLCKDYVSEKLFNAMKYDIIPIVFGSANYTAILPPNSYINALQFPTMTTLADHLIEVAIDKDRYDSYFHWKNDYCVQDLCKDYVTEKLFNAMKYDIIPIVFGSANYTAILPPNSYINALQFPTITTLADHLIEVAIDKERYDSYFHWKNDYCVQDVSTSAPESRCAYLVLLMAIYWATEPIPLPITALLPVLLLPLLGLTSTEEACAPFLKSSNMLFLGCLALALAVEKSNLHQRIALKVLLKIGTQFEWLLLGFMLTTMMLSMWIVTTATVAMMLPIADEILAHLFPDNNQNDDHKDLLKDCSKTQLSTVVTIDEEIDAVKRNRLSKLLYLSIAYSATMGGVSTLTANGPNLIMKFILEELYDSRDPIDYASWLIFAAPVSIIITLVCWLIYKILFIRNISVPKEKRLLLRNIIRKKYEKLGPITFHEFAVLAVFVTMILLYFTHDPQFMTGWSRLLSINNIKPKPAGAAIFCTMLLFIIPARPFGPYPSGALLDWKTVQTKLEWGVIILRGGGSLPISALIVLLSIISTSLIEVMRTSATATILIPVAAQLAQDIHINPLVLVIPIATSCAY</sequence>
<accession>A0A7R9QFT2</accession>
<protein>
    <recommendedName>
        <fullName evidence="6">Fucosyltransferase</fullName>
        <ecNumber evidence="6">2.4.1.-</ecNumber>
    </recommendedName>
</protein>
<feature type="domain" description="Fucosyltransferase C-terminal" evidence="7">
    <location>
        <begin position="304"/>
        <end position="380"/>
    </location>
</feature>
<name>A0A7R9QFT2_9ACAR</name>
<dbReference type="PANTHER" id="PTHR10283:SF82">
    <property type="entry name" value="SOLUTE CARRIER FAMILY 13 MEMBER 2"/>
    <property type="match status" value="1"/>
</dbReference>
<feature type="non-terminal residue" evidence="8">
    <location>
        <position position="877"/>
    </location>
</feature>
<dbReference type="AlphaFoldDB" id="A0A7R9QFT2"/>
<dbReference type="Proteomes" id="UP000728032">
    <property type="component" value="Unassembled WGS sequence"/>
</dbReference>